<reference evidence="3 4" key="1">
    <citation type="submission" date="2014-08" db="EMBL/GenBank/DDBJ databases">
        <title>Fervidobacterium pennivorans DYC genome.</title>
        <authorList>
            <person name="Wushke S."/>
        </authorList>
    </citation>
    <scope>NUCLEOTIDE SEQUENCE [LARGE SCALE GENOMIC DNA]</scope>
    <source>
        <strain evidence="3 4">DYC</strain>
    </source>
</reference>
<dbReference type="PANTHER" id="PTHR13847:SF287">
    <property type="entry name" value="FAD-DEPENDENT OXIDOREDUCTASE DOMAIN-CONTAINING PROTEIN 1"/>
    <property type="match status" value="1"/>
</dbReference>
<dbReference type="Gene3D" id="3.50.50.60">
    <property type="entry name" value="FAD/NAD(P)-binding domain"/>
    <property type="match status" value="1"/>
</dbReference>
<dbReference type="OrthoDB" id="9794226at2"/>
<dbReference type="Proteomes" id="UP000077096">
    <property type="component" value="Chromosome"/>
</dbReference>
<name>A0A172T1Y5_FERPE</name>
<protein>
    <submittedName>
        <fullName evidence="3">FAD-dependent oxidoreductase</fullName>
    </submittedName>
</protein>
<organism evidence="3 4">
    <name type="scientific">Fervidobacterium pennivorans</name>
    <dbReference type="NCBI Taxonomy" id="93466"/>
    <lineage>
        <taxon>Bacteria</taxon>
        <taxon>Thermotogati</taxon>
        <taxon>Thermotogota</taxon>
        <taxon>Thermotogae</taxon>
        <taxon>Thermotogales</taxon>
        <taxon>Fervidobacteriaceae</taxon>
        <taxon>Fervidobacterium</taxon>
    </lineage>
</organism>
<dbReference type="SUPFAM" id="SSF54373">
    <property type="entry name" value="FAD-linked reductases, C-terminal domain"/>
    <property type="match status" value="1"/>
</dbReference>
<dbReference type="Pfam" id="PF01266">
    <property type="entry name" value="DAO"/>
    <property type="match status" value="1"/>
</dbReference>
<dbReference type="PATRIC" id="fig|93466.3.peg.574"/>
<dbReference type="AlphaFoldDB" id="A0A172T1Y5"/>
<proteinExistence type="predicted"/>
<dbReference type="PANTHER" id="PTHR13847">
    <property type="entry name" value="SARCOSINE DEHYDROGENASE-RELATED"/>
    <property type="match status" value="1"/>
</dbReference>
<dbReference type="SUPFAM" id="SSF51905">
    <property type="entry name" value="FAD/NAD(P)-binding domain"/>
    <property type="match status" value="1"/>
</dbReference>
<gene>
    <name evidence="3" type="ORF">JM64_02615</name>
</gene>
<evidence type="ECO:0000313" key="3">
    <source>
        <dbReference type="EMBL" id="ANE41015.1"/>
    </source>
</evidence>
<dbReference type="Gene3D" id="3.30.9.10">
    <property type="entry name" value="D-Amino Acid Oxidase, subunit A, domain 2"/>
    <property type="match status" value="1"/>
</dbReference>
<accession>A0A172T1Y5</accession>
<dbReference type="InterPro" id="IPR006076">
    <property type="entry name" value="FAD-dep_OxRdtase"/>
</dbReference>
<evidence type="ECO:0000259" key="2">
    <source>
        <dbReference type="Pfam" id="PF01266"/>
    </source>
</evidence>
<dbReference type="EMBL" id="CP011393">
    <property type="protein sequence ID" value="ANE41015.1"/>
    <property type="molecule type" value="Genomic_DNA"/>
</dbReference>
<evidence type="ECO:0000313" key="4">
    <source>
        <dbReference type="Proteomes" id="UP000077096"/>
    </source>
</evidence>
<dbReference type="GO" id="GO:0016491">
    <property type="term" value="F:oxidoreductase activity"/>
    <property type="evidence" value="ECO:0007669"/>
    <property type="project" value="UniProtKB-KW"/>
</dbReference>
<dbReference type="InterPro" id="IPR036188">
    <property type="entry name" value="FAD/NAD-bd_sf"/>
</dbReference>
<feature type="domain" description="FAD dependent oxidoreductase" evidence="2">
    <location>
        <begin position="8"/>
        <end position="352"/>
    </location>
</feature>
<dbReference type="GO" id="GO:0005737">
    <property type="term" value="C:cytoplasm"/>
    <property type="evidence" value="ECO:0007669"/>
    <property type="project" value="TreeGrafter"/>
</dbReference>
<dbReference type="KEGG" id="fng:JM64_02615"/>
<sequence length="383" mass="42962">MSEVKKYDICIIGGGITGTALGYFLCKLGKTSVAIFEKSYLSSGSTGRCAGGIRQQWSTRPNVRLAMRSVKLFERFKEDVGMDIEYKQGGYLVLSYIEEEAEQFEKNVKMQREEGLNVEILTPKQVSERYPYINTEGLVMATFCQTDGHANPHKAVIGYAQAIRRMGGHIYTYTEVKNIDVANGKVIGIDTTAGYFACDIVVNASGPWSNEVSKLVGVDLMTESYRHQILVTEPLENFFPMMAISFSGNFYMRQTLHGQFIMGQGDKDEKPGLNFNVTYKFEKELASKMVKIFPFLKNVRIIRHWSGMYNMSPDAQPIIGASEKVKGYYYAVGYSGHGFMVAPAVGEALAELIVFGKTLHTDISYLDIKRFEGQVLEREKNVV</sequence>
<evidence type="ECO:0000256" key="1">
    <source>
        <dbReference type="ARBA" id="ARBA00023002"/>
    </source>
</evidence>
<keyword evidence="1" id="KW-0560">Oxidoreductase</keyword>